<dbReference type="EMBL" id="MU825406">
    <property type="protein sequence ID" value="KAJ7391469.1"/>
    <property type="molecule type" value="Genomic_DNA"/>
</dbReference>
<dbReference type="AlphaFoldDB" id="A0A9X0DB11"/>
<sequence>MSVDTPYKTQDPSSLTLQKLVVFKDKFIAASSAQCDGQWGIFTSKCTVGFNFSSSKEISKGHCSAKSVELIKSLSRPLDPKYFGLSYIPKVFPLNEDVDYANLDGLPGKGIVCHAHDIGEQKLLNKGVIASEKLTLKKGGHKSHWHQKAAASEVGMGHDSAQGHLYVAMSRTPVVDSSPSTGDYLSNEEFEEQELEETDEAVTSYLASVTESETVDLVEHNYHALTEIALELKMCLLSILVGKHFPSARVEAHGMNVSTMTDEGKGKVRYCGAWAIAKVRNACRDYFKANIHSLDPNVRMKAKAAYAKSELLSQLTWSSSTAQQHSKYKDTLMLTLSRKYDKGTLIHILMACLNGSLNWNKG</sequence>
<evidence type="ECO:0000313" key="1">
    <source>
        <dbReference type="EMBL" id="KAJ7391469.1"/>
    </source>
</evidence>
<dbReference type="Proteomes" id="UP001163046">
    <property type="component" value="Unassembled WGS sequence"/>
</dbReference>
<name>A0A9X0DB11_9CNID</name>
<keyword evidence="2" id="KW-1185">Reference proteome</keyword>
<protein>
    <submittedName>
        <fullName evidence="1">Uncharacterized protein</fullName>
    </submittedName>
</protein>
<proteinExistence type="predicted"/>
<comment type="caution">
    <text evidence="1">The sequence shown here is derived from an EMBL/GenBank/DDBJ whole genome shotgun (WGS) entry which is preliminary data.</text>
</comment>
<dbReference type="OrthoDB" id="5988190at2759"/>
<evidence type="ECO:0000313" key="2">
    <source>
        <dbReference type="Proteomes" id="UP001163046"/>
    </source>
</evidence>
<reference evidence="1" key="1">
    <citation type="submission" date="2023-01" db="EMBL/GenBank/DDBJ databases">
        <title>Genome assembly of the deep-sea coral Lophelia pertusa.</title>
        <authorList>
            <person name="Herrera S."/>
            <person name="Cordes E."/>
        </authorList>
    </citation>
    <scope>NUCLEOTIDE SEQUENCE</scope>
    <source>
        <strain evidence="1">USNM1676648</strain>
        <tissue evidence="1">Polyp</tissue>
    </source>
</reference>
<gene>
    <name evidence="1" type="ORF">OS493_018516</name>
</gene>
<accession>A0A9X0DB11</accession>
<organism evidence="1 2">
    <name type="scientific">Desmophyllum pertusum</name>
    <dbReference type="NCBI Taxonomy" id="174260"/>
    <lineage>
        <taxon>Eukaryota</taxon>
        <taxon>Metazoa</taxon>
        <taxon>Cnidaria</taxon>
        <taxon>Anthozoa</taxon>
        <taxon>Hexacorallia</taxon>
        <taxon>Scleractinia</taxon>
        <taxon>Caryophylliina</taxon>
        <taxon>Caryophylliidae</taxon>
        <taxon>Desmophyllum</taxon>
    </lineage>
</organism>